<feature type="region of interest" description="Disordered" evidence="1">
    <location>
        <begin position="242"/>
        <end position="488"/>
    </location>
</feature>
<reference evidence="2" key="1">
    <citation type="submission" date="2020-04" db="EMBL/GenBank/DDBJ databases">
        <authorList>
            <person name="Alioto T."/>
            <person name="Alioto T."/>
            <person name="Gomez Garrido J."/>
        </authorList>
    </citation>
    <scope>NUCLEOTIDE SEQUENCE</scope>
    <source>
        <strain evidence="2">A484AB</strain>
    </source>
</reference>
<evidence type="ECO:0000313" key="2">
    <source>
        <dbReference type="EMBL" id="CAB4037277.1"/>
    </source>
</evidence>
<feature type="compositionally biased region" description="Basic and acidic residues" evidence="1">
    <location>
        <begin position="347"/>
        <end position="366"/>
    </location>
</feature>
<comment type="caution">
    <text evidence="2">The sequence shown here is derived from an EMBL/GenBank/DDBJ whole genome shotgun (WGS) entry which is preliminary data.</text>
</comment>
<keyword evidence="3" id="KW-1185">Reference proteome</keyword>
<dbReference type="Proteomes" id="UP001152795">
    <property type="component" value="Unassembled WGS sequence"/>
</dbReference>
<protein>
    <submittedName>
        <fullName evidence="2">Uncharacterized protein</fullName>
    </submittedName>
</protein>
<proteinExistence type="predicted"/>
<feature type="compositionally biased region" description="Polar residues" evidence="1">
    <location>
        <begin position="474"/>
        <end position="488"/>
    </location>
</feature>
<feature type="region of interest" description="Disordered" evidence="1">
    <location>
        <begin position="83"/>
        <end position="106"/>
    </location>
</feature>
<sequence length="579" mass="67037">MHIAHRKIKQLARSTENEWYRNSMYSVSLLVNARTLHKFVTILEDTVVCLSCKKQTKMCLVSFRKHSGRLNHMEKESNINLKDFETEKESVTKQNQEDDIENETKPGNPLVDYFETKLSDIEKRVEKDSMQAPDALADNRSYSPQFLTFIKKYLTEMPLWSGVLLGRLDRYRKDPCTTKEREVNNFLSFSSANTKSEGYIEGAMRNLKQEDFSGRKRLRADTFVHENYSRIRRRLRDYEKWGKKDPETPKHNPRLGQFQQSPKIPLSSKPDFKKGKSKRKIHPSCSETHRKPNQRVNACSYDEQKPDKMPSKINTGVSSEQENASRGVKCAPKPVLKNEGPAKSRLTRKEKTENGKKWTECIYIHDGDEEDNAERDISTKRNLSSTDESINSRNENSHDAEEKLGKKDPGMPKQNPIVGQFQQFPTIPLSTKPDFEKIKSKRSVHPAGSESHIKKTKKVNACSYNEQKPGKMSSKMNTSVSSEQENASRVVNCTRKTVLKSKGPPKSRLTRRERIENRKKCTEWIYKHDGDEEDNDRRDINTKRKSSTQSSIKSKRKKLNKLINSFDDEDDYLEKFVGL</sequence>
<feature type="compositionally biased region" description="Basic and acidic residues" evidence="1">
    <location>
        <begin position="527"/>
        <end position="542"/>
    </location>
</feature>
<organism evidence="2 3">
    <name type="scientific">Paramuricea clavata</name>
    <name type="common">Red gorgonian</name>
    <name type="synonym">Violescent sea-whip</name>
    <dbReference type="NCBI Taxonomy" id="317549"/>
    <lineage>
        <taxon>Eukaryota</taxon>
        <taxon>Metazoa</taxon>
        <taxon>Cnidaria</taxon>
        <taxon>Anthozoa</taxon>
        <taxon>Octocorallia</taxon>
        <taxon>Malacalcyonacea</taxon>
        <taxon>Plexauridae</taxon>
        <taxon>Paramuricea</taxon>
    </lineage>
</organism>
<dbReference type="AlphaFoldDB" id="A0A6S7JZD6"/>
<accession>A0A6S7JZD6</accession>
<gene>
    <name evidence="2" type="ORF">PACLA_8A065671</name>
</gene>
<dbReference type="EMBL" id="CACRXK020022903">
    <property type="protein sequence ID" value="CAB4037277.1"/>
    <property type="molecule type" value="Genomic_DNA"/>
</dbReference>
<feature type="compositionally biased region" description="Basic and acidic residues" evidence="1">
    <location>
        <begin position="395"/>
        <end position="410"/>
    </location>
</feature>
<feature type="compositionally biased region" description="Polar residues" evidence="1">
    <location>
        <begin position="312"/>
        <end position="324"/>
    </location>
</feature>
<name>A0A6S7JZD6_PARCT</name>
<evidence type="ECO:0000313" key="3">
    <source>
        <dbReference type="Proteomes" id="UP001152795"/>
    </source>
</evidence>
<feature type="compositionally biased region" description="Polar residues" evidence="1">
    <location>
        <begin position="380"/>
        <end position="394"/>
    </location>
</feature>
<feature type="compositionally biased region" description="Polar residues" evidence="1">
    <location>
        <begin position="420"/>
        <end position="429"/>
    </location>
</feature>
<dbReference type="OrthoDB" id="413122at2759"/>
<feature type="region of interest" description="Disordered" evidence="1">
    <location>
        <begin position="527"/>
        <end position="556"/>
    </location>
</feature>
<evidence type="ECO:0000256" key="1">
    <source>
        <dbReference type="SAM" id="MobiDB-lite"/>
    </source>
</evidence>